<dbReference type="InterPro" id="IPR035437">
    <property type="entry name" value="SNase_OB-fold_sf"/>
</dbReference>
<dbReference type="RefSeq" id="WP_378387173.1">
    <property type="nucleotide sequence ID" value="NZ_JBHLWM010000004.1"/>
</dbReference>
<dbReference type="PANTHER" id="PTHR12302">
    <property type="entry name" value="EBNA2 BINDING PROTEIN P100"/>
    <property type="match status" value="1"/>
</dbReference>
<gene>
    <name evidence="6" type="ORF">ACFFJ6_10185</name>
</gene>
<feature type="transmembrane region" description="Helical" evidence="4">
    <location>
        <begin position="24"/>
        <end position="41"/>
    </location>
</feature>
<accession>A0ABV6ERJ0</accession>
<dbReference type="Pfam" id="PF00565">
    <property type="entry name" value="SNase"/>
    <property type="match status" value="1"/>
</dbReference>
<evidence type="ECO:0000256" key="1">
    <source>
        <dbReference type="ARBA" id="ARBA00022722"/>
    </source>
</evidence>
<protein>
    <submittedName>
        <fullName evidence="6">Thermonuclease family protein</fullName>
    </submittedName>
</protein>
<evidence type="ECO:0000256" key="3">
    <source>
        <dbReference type="ARBA" id="ARBA00022801"/>
    </source>
</evidence>
<feature type="domain" description="TNase-like" evidence="5">
    <location>
        <begin position="80"/>
        <end position="181"/>
    </location>
</feature>
<evidence type="ECO:0000256" key="4">
    <source>
        <dbReference type="SAM" id="Phobius"/>
    </source>
</evidence>
<organism evidence="6 7">
    <name type="scientific">Rhodopseudomonas telluris</name>
    <dbReference type="NCBI Taxonomy" id="644215"/>
    <lineage>
        <taxon>Bacteria</taxon>
        <taxon>Pseudomonadati</taxon>
        <taxon>Pseudomonadota</taxon>
        <taxon>Alphaproteobacteria</taxon>
        <taxon>Hyphomicrobiales</taxon>
        <taxon>Nitrobacteraceae</taxon>
        <taxon>Rhodopseudomonas</taxon>
    </lineage>
</organism>
<keyword evidence="3" id="KW-0378">Hydrolase</keyword>
<dbReference type="EMBL" id="JBHLWM010000004">
    <property type="protein sequence ID" value="MFC0240836.1"/>
    <property type="molecule type" value="Genomic_DNA"/>
</dbReference>
<name>A0ABV6ERJ0_9BRAD</name>
<comment type="caution">
    <text evidence="6">The sequence shown here is derived from an EMBL/GenBank/DDBJ whole genome shotgun (WGS) entry which is preliminary data.</text>
</comment>
<evidence type="ECO:0000313" key="7">
    <source>
        <dbReference type="Proteomes" id="UP001589775"/>
    </source>
</evidence>
<dbReference type="InterPro" id="IPR016071">
    <property type="entry name" value="Staphylococal_nuclease_OB-fold"/>
</dbReference>
<keyword evidence="7" id="KW-1185">Reference proteome</keyword>
<dbReference type="SUPFAM" id="SSF50199">
    <property type="entry name" value="Staphylococcal nuclease"/>
    <property type="match status" value="1"/>
</dbReference>
<dbReference type="PANTHER" id="PTHR12302:SF3">
    <property type="entry name" value="SERINE_THREONINE-PROTEIN KINASE 31"/>
    <property type="match status" value="1"/>
</dbReference>
<keyword evidence="4" id="KW-0812">Transmembrane</keyword>
<keyword evidence="1" id="KW-0540">Nuclease</keyword>
<dbReference type="SMART" id="SM00318">
    <property type="entry name" value="SNc"/>
    <property type="match status" value="1"/>
</dbReference>
<evidence type="ECO:0000256" key="2">
    <source>
        <dbReference type="ARBA" id="ARBA00022759"/>
    </source>
</evidence>
<dbReference type="Proteomes" id="UP001589775">
    <property type="component" value="Unassembled WGS sequence"/>
</dbReference>
<proteinExistence type="predicted"/>
<keyword evidence="4" id="KW-1133">Transmembrane helix</keyword>
<keyword evidence="4" id="KW-0472">Membrane</keyword>
<dbReference type="PROSITE" id="PS50830">
    <property type="entry name" value="TNASE_3"/>
    <property type="match status" value="1"/>
</dbReference>
<sequence>MSFRPRPNRVPIARLPWRGRMSSILPWVFVLGIAAGTMLPARHWIHWPWTRPPISQANPQDAEAVWRRAGNPTIRHPVDVLYTIDGDTFEARVHMLPGHDLVTRVRLRGIDAPELKAQCAKELQLAEAAKDALRNLLRQGEVAIYNIGPDKYEGRVVADVATKRSPNVSAALLEGGYARAYGGGHREGWCGTR</sequence>
<evidence type="ECO:0000313" key="6">
    <source>
        <dbReference type="EMBL" id="MFC0240836.1"/>
    </source>
</evidence>
<reference evidence="6 7" key="1">
    <citation type="submission" date="2024-09" db="EMBL/GenBank/DDBJ databases">
        <authorList>
            <person name="Sun Q."/>
            <person name="Mori K."/>
        </authorList>
    </citation>
    <scope>NUCLEOTIDE SEQUENCE [LARGE SCALE GENOMIC DNA]</scope>
    <source>
        <strain evidence="6 7">KCTC 23279</strain>
    </source>
</reference>
<evidence type="ECO:0000259" key="5">
    <source>
        <dbReference type="PROSITE" id="PS50830"/>
    </source>
</evidence>
<keyword evidence="2" id="KW-0255">Endonuclease</keyword>
<dbReference type="Gene3D" id="2.40.50.90">
    <property type="match status" value="1"/>
</dbReference>